<gene>
    <name evidence="2" type="ORF">F0562_012930</name>
</gene>
<dbReference type="Proteomes" id="UP000325577">
    <property type="component" value="Linkage Group LG5"/>
</dbReference>
<feature type="region of interest" description="Disordered" evidence="1">
    <location>
        <begin position="436"/>
        <end position="524"/>
    </location>
</feature>
<dbReference type="PANTHER" id="PTHR33167">
    <property type="entry name" value="TRANSCRIPTION FACTOR, PUTATIVE (DUF863)-RELATED"/>
    <property type="match status" value="1"/>
</dbReference>
<dbReference type="EMBL" id="CM018048">
    <property type="protein sequence ID" value="KAA8522257.1"/>
    <property type="molecule type" value="Genomic_DNA"/>
</dbReference>
<feature type="compositionally biased region" description="Basic and acidic residues" evidence="1">
    <location>
        <begin position="501"/>
        <end position="524"/>
    </location>
</feature>
<dbReference type="Pfam" id="PF05904">
    <property type="entry name" value="DUF863"/>
    <property type="match status" value="1"/>
</dbReference>
<evidence type="ECO:0000313" key="3">
    <source>
        <dbReference type="Proteomes" id="UP000325577"/>
    </source>
</evidence>
<evidence type="ECO:0000256" key="1">
    <source>
        <dbReference type="SAM" id="MobiDB-lite"/>
    </source>
</evidence>
<evidence type="ECO:0000313" key="2">
    <source>
        <dbReference type="EMBL" id="KAA8522257.1"/>
    </source>
</evidence>
<proteinExistence type="predicted"/>
<dbReference type="PANTHER" id="PTHR33167:SF29">
    <property type="entry name" value="T28K15.14 PROTEIN"/>
    <property type="match status" value="1"/>
</dbReference>
<name>A0A5J4ZYX2_9ASTE</name>
<feature type="compositionally biased region" description="Polar residues" evidence="1">
    <location>
        <begin position="470"/>
        <end position="500"/>
    </location>
</feature>
<protein>
    <submittedName>
        <fullName evidence="2">Uncharacterized protein</fullName>
    </submittedName>
</protein>
<keyword evidence="3" id="KW-1185">Reference proteome</keyword>
<dbReference type="AlphaFoldDB" id="A0A5J4ZYX2"/>
<sequence>MLMGGDFILNSMERYADSLKEVLKQTMLDQEVIFRKQVHELHQLYRMQKSLMEDFGWKGFDGYNLQKASTQSTLGTLTNPMRYEALAKERTFFTIPTVGSTQSTNKDYIEKHRSIYSTLQQGPLDLQLCVDHHLNDVSKDLSKKANGWESLKEPVQVNQYFHSDNVSPPEELKLSLSIGGETREKNDGKRTWCDRITKVSFQDVIDLEGSTEEILDEDAKPVSALDCYASITYSGDKHVSQVSVQSNRSLSNGVEKDTFNGLAMSHSIVDGSETCQEKELNQGYQDGDTPCNIMFTKGKLSTCKAMELDLNKVQLDDSSSYLSDLMVTDPSTASSSGVFNGLIDKIHEGICPNVTSWGKPDINCSSEASALLRQDGAADSLLMDSNSNNNSTNIWATNTTFKAISGSEVCPMDHESMSGTPSDHEDLSIHCRNSKEENVHSSLNPNGKDPQRNQNTVPDGHSSKFDCTAGDNSSSIKTMQSGNDLGESNLSSPINNFPKSHSSEPVETPSHEQDLRSSDSSEFKHQCIDMKKQESAEVDVLIQQAAESLLHISLESPTSNQDLFTKAGLTEIENGEREQPQYSSDSYESIVLKLTESSMDDYCVSSKPFELNEMDKKDCGIKLKRGRRMKDFQKDVLPGLASLSRHEICEDINIMEGVIRSREYKRMRARMGDGEKWFSPVRSRRSRHNHVGRRYYS</sequence>
<accession>A0A5J4ZYX2</accession>
<reference evidence="2 3" key="1">
    <citation type="submission" date="2019-09" db="EMBL/GenBank/DDBJ databases">
        <title>A chromosome-level genome assembly of the Chinese tupelo Nyssa sinensis.</title>
        <authorList>
            <person name="Yang X."/>
            <person name="Kang M."/>
            <person name="Yang Y."/>
            <person name="Xiong H."/>
            <person name="Wang M."/>
            <person name="Zhang Z."/>
            <person name="Wang Z."/>
            <person name="Wu H."/>
            <person name="Ma T."/>
            <person name="Liu J."/>
            <person name="Xi Z."/>
        </authorList>
    </citation>
    <scope>NUCLEOTIDE SEQUENCE [LARGE SCALE GENOMIC DNA]</scope>
    <source>
        <strain evidence="2">J267</strain>
        <tissue evidence="2">Leaf</tissue>
    </source>
</reference>
<dbReference type="InterPro" id="IPR008581">
    <property type="entry name" value="DUF863_pln"/>
</dbReference>
<dbReference type="OrthoDB" id="786875at2759"/>
<organism evidence="2 3">
    <name type="scientific">Nyssa sinensis</name>
    <dbReference type="NCBI Taxonomy" id="561372"/>
    <lineage>
        <taxon>Eukaryota</taxon>
        <taxon>Viridiplantae</taxon>
        <taxon>Streptophyta</taxon>
        <taxon>Embryophyta</taxon>
        <taxon>Tracheophyta</taxon>
        <taxon>Spermatophyta</taxon>
        <taxon>Magnoliopsida</taxon>
        <taxon>eudicotyledons</taxon>
        <taxon>Gunneridae</taxon>
        <taxon>Pentapetalae</taxon>
        <taxon>asterids</taxon>
        <taxon>Cornales</taxon>
        <taxon>Nyssaceae</taxon>
        <taxon>Nyssa</taxon>
    </lineage>
</organism>